<dbReference type="Pfam" id="PF19744">
    <property type="entry name" value="DUF6232"/>
    <property type="match status" value="1"/>
</dbReference>
<feature type="compositionally biased region" description="Polar residues" evidence="1">
    <location>
        <begin position="176"/>
        <end position="186"/>
    </location>
</feature>
<dbReference type="AlphaFoldDB" id="A0AAE3ZTP7"/>
<evidence type="ECO:0000256" key="2">
    <source>
        <dbReference type="SAM" id="Phobius"/>
    </source>
</evidence>
<sequence length="186" mass="20063">MATYYRDPAVEITSDRIALGDRAYPIAALHRVWHRRGARRWSGVVNRGALGLLMLGPLVAATFGILLALLLETSLVTTAAIVAGSVVVGLAAVPLADLLLDQVDRSYDRGTRELELWALVGGVPVRLLHSTDARRFNQIYRALQRAVESSPATPVNADPRPVLRRAPGRGAVAGQPVSSTARWTAR</sequence>
<dbReference type="RefSeq" id="WP_310418592.1">
    <property type="nucleotide sequence ID" value="NZ_JAVDYC010000001.1"/>
</dbReference>
<evidence type="ECO:0000313" key="3">
    <source>
        <dbReference type="EMBL" id="MDR7324741.1"/>
    </source>
</evidence>
<dbReference type="EMBL" id="JAVDYC010000001">
    <property type="protein sequence ID" value="MDR7324741.1"/>
    <property type="molecule type" value="Genomic_DNA"/>
</dbReference>
<evidence type="ECO:0000313" key="4">
    <source>
        <dbReference type="Proteomes" id="UP001183629"/>
    </source>
</evidence>
<keyword evidence="2" id="KW-0812">Transmembrane</keyword>
<comment type="caution">
    <text evidence="3">The sequence shown here is derived from an EMBL/GenBank/DDBJ whole genome shotgun (WGS) entry which is preliminary data.</text>
</comment>
<dbReference type="Proteomes" id="UP001183629">
    <property type="component" value="Unassembled WGS sequence"/>
</dbReference>
<feature type="region of interest" description="Disordered" evidence="1">
    <location>
        <begin position="150"/>
        <end position="186"/>
    </location>
</feature>
<proteinExistence type="predicted"/>
<name>A0AAE3ZTP7_9ACTN</name>
<reference evidence="3 4" key="1">
    <citation type="submission" date="2023-07" db="EMBL/GenBank/DDBJ databases">
        <title>Sequencing the genomes of 1000 actinobacteria strains.</title>
        <authorList>
            <person name="Klenk H.-P."/>
        </authorList>
    </citation>
    <scope>NUCLEOTIDE SEQUENCE [LARGE SCALE GENOMIC DNA]</scope>
    <source>
        <strain evidence="3 4">DSM 44711</strain>
    </source>
</reference>
<keyword evidence="2" id="KW-1133">Transmembrane helix</keyword>
<organism evidence="3 4">
    <name type="scientific">Catenuloplanes niger</name>
    <dbReference type="NCBI Taxonomy" id="587534"/>
    <lineage>
        <taxon>Bacteria</taxon>
        <taxon>Bacillati</taxon>
        <taxon>Actinomycetota</taxon>
        <taxon>Actinomycetes</taxon>
        <taxon>Micromonosporales</taxon>
        <taxon>Micromonosporaceae</taxon>
        <taxon>Catenuloplanes</taxon>
    </lineage>
</organism>
<keyword evidence="2" id="KW-0472">Membrane</keyword>
<feature type="transmembrane region" description="Helical" evidence="2">
    <location>
        <begin position="49"/>
        <end position="71"/>
    </location>
</feature>
<evidence type="ECO:0000256" key="1">
    <source>
        <dbReference type="SAM" id="MobiDB-lite"/>
    </source>
</evidence>
<accession>A0AAE3ZTP7</accession>
<dbReference type="InterPro" id="IPR045629">
    <property type="entry name" value="DUF6232"/>
</dbReference>
<protein>
    <submittedName>
        <fullName evidence="3">Uncharacterized protein</fullName>
    </submittedName>
</protein>
<gene>
    <name evidence="3" type="ORF">J2S44_004991</name>
</gene>
<keyword evidence="4" id="KW-1185">Reference proteome</keyword>
<feature type="transmembrane region" description="Helical" evidence="2">
    <location>
        <begin position="77"/>
        <end position="100"/>
    </location>
</feature>